<protein>
    <submittedName>
        <fullName evidence="4">Uncharacterized protein</fullName>
    </submittedName>
</protein>
<gene>
    <name evidence="1" type="ORF">CCUR1050_LOCUS19166</name>
    <name evidence="2" type="ORF">CCUR1050_LOCUS19167</name>
    <name evidence="3" type="ORF">CCUR1050_LOCUS19169</name>
    <name evidence="4" type="ORF">CCUR1050_LOCUS19170</name>
</gene>
<organism evidence="4">
    <name type="scientific">Cryptomonas curvata</name>
    <dbReference type="NCBI Taxonomy" id="233186"/>
    <lineage>
        <taxon>Eukaryota</taxon>
        <taxon>Cryptophyceae</taxon>
        <taxon>Cryptomonadales</taxon>
        <taxon>Cryptomonadaceae</taxon>
        <taxon>Cryptomonas</taxon>
    </lineage>
</organism>
<evidence type="ECO:0000313" key="4">
    <source>
        <dbReference type="EMBL" id="CAD8641486.1"/>
    </source>
</evidence>
<dbReference type="EMBL" id="HBEZ01034758">
    <property type="protein sequence ID" value="CAD8641483.1"/>
    <property type="molecule type" value="Transcribed_RNA"/>
</dbReference>
<reference evidence="4" key="1">
    <citation type="submission" date="2021-01" db="EMBL/GenBank/DDBJ databases">
        <authorList>
            <person name="Corre E."/>
            <person name="Pelletier E."/>
            <person name="Niang G."/>
            <person name="Scheremetjew M."/>
            <person name="Finn R."/>
            <person name="Kale V."/>
            <person name="Holt S."/>
            <person name="Cochrane G."/>
            <person name="Meng A."/>
            <person name="Brown T."/>
            <person name="Cohen L."/>
        </authorList>
    </citation>
    <scope>NUCLEOTIDE SEQUENCE</scope>
    <source>
        <strain evidence="4">CCAP979/52</strain>
    </source>
</reference>
<sequence length="838" mass="91453">MSRRHPATPLSCRGNQALAAGSETRRRSVDGCVCLRNSPRPCESRSHLSGFPSVNVGLAPPVWQWRLGGEDVNKHLSIGSQGCTTGSPAAMLPIHFGLHVALSRHPNKLVRALAIIDDISLMGDARDIGPLFLDVREVFKATCGMDLKLKKCSLLILQMHTILDPEQLLVSFYEQVPQLCCLPLVTQGTVVVGVPIGTPQFIHQTIRKIIADCAADLAKLIPFPHGTFFLLILRYSSNQKLMYWMRTVSPDFMMEHALRFDQLVEDTFAEYFDANMAAVIPLENIIPGMPLTYPQTIQLAKHQLRDSEDKGGLGLTSMAKITIPAYYAASIGHLLNAATNASHQHPLLSKSPSAGLFTDPIIYAHAQMMATGATLLMVDPKPLAPNADPASRPAGLHLPDLDLFWNLNPQSAIPPLRKTLLAAARQHTLSKWCLQNHPSVDQLDKIRQANPSQRARLAHLCEQEVKGSHDRFDIPPTQTIRHRPTAFLGNLLPTSAEGLSKYQLSLYLKLILGLPFSSPPGLMGYCACGQPHDITGAHMLNCNKWAGRSWGKGHDVVVAAIAFESRRLGHSVVDIDAAMKKKCTHLKSQKRGDMLVRSKDIEITDRAKGHGISRTQFVLDVKIVAMLDGKGSWNETWNADKGKFDNPGMEQAEAQKFRKHEEPYAAVGFSFFPFVGSCFGALGKSAVRYLWTLAWLEQRQNAATRSTQGLDPLDDSERAQFRARCYRYSSARLGAAIAKATVMRLSGAPSLPAPVPVPSAQLARNAPSAADFCHARQAPRGPRSPFISSPSIPIPARACAHAFLSSLLPIPLPAPAGVFDLALTPSAPVSPADRLPSS</sequence>
<evidence type="ECO:0000313" key="1">
    <source>
        <dbReference type="EMBL" id="CAD8641482.1"/>
    </source>
</evidence>
<dbReference type="EMBL" id="HBEZ01034762">
    <property type="protein sequence ID" value="CAD8641486.1"/>
    <property type="molecule type" value="Transcribed_RNA"/>
</dbReference>
<accession>A0A6T7ZRJ5</accession>
<name>A0A6T7ZRJ5_9CRYP</name>
<evidence type="ECO:0000313" key="3">
    <source>
        <dbReference type="EMBL" id="CAD8641485.1"/>
    </source>
</evidence>
<dbReference type="EMBL" id="HBEZ01034761">
    <property type="protein sequence ID" value="CAD8641485.1"/>
    <property type="molecule type" value="Transcribed_RNA"/>
</dbReference>
<evidence type="ECO:0000313" key="2">
    <source>
        <dbReference type="EMBL" id="CAD8641483.1"/>
    </source>
</evidence>
<proteinExistence type="predicted"/>
<dbReference type="AlphaFoldDB" id="A0A6T7ZRJ5"/>
<dbReference type="EMBL" id="HBEZ01034757">
    <property type="protein sequence ID" value="CAD8641482.1"/>
    <property type="molecule type" value="Transcribed_RNA"/>
</dbReference>